<dbReference type="InterPro" id="IPR036116">
    <property type="entry name" value="FN3_sf"/>
</dbReference>
<dbReference type="Gene3D" id="2.60.40.10">
    <property type="entry name" value="Immunoglobulins"/>
    <property type="match status" value="1"/>
</dbReference>
<dbReference type="GO" id="GO:0030246">
    <property type="term" value="F:carbohydrate binding"/>
    <property type="evidence" value="ECO:0007669"/>
    <property type="project" value="InterPro"/>
</dbReference>
<organism evidence="5 6">
    <name type="scientific">Thalassomonas actiniarum</name>
    <dbReference type="NCBI Taxonomy" id="485447"/>
    <lineage>
        <taxon>Bacteria</taxon>
        <taxon>Pseudomonadati</taxon>
        <taxon>Pseudomonadota</taxon>
        <taxon>Gammaproteobacteria</taxon>
        <taxon>Alteromonadales</taxon>
        <taxon>Colwelliaceae</taxon>
        <taxon>Thalassomonas</taxon>
    </lineage>
</organism>
<dbReference type="SUPFAM" id="SSF49265">
    <property type="entry name" value="Fibronectin type III"/>
    <property type="match status" value="1"/>
</dbReference>
<dbReference type="AlphaFoldDB" id="A0AAE9YXB3"/>
<feature type="domain" description="Fibronectin type-III" evidence="3">
    <location>
        <begin position="328"/>
        <end position="419"/>
    </location>
</feature>
<gene>
    <name evidence="5" type="ORF">SG35_029865</name>
</gene>
<dbReference type="InterPro" id="IPR008979">
    <property type="entry name" value="Galactose-bd-like_sf"/>
</dbReference>
<dbReference type="Pfam" id="PF03781">
    <property type="entry name" value="FGE-sulfatase"/>
    <property type="match status" value="1"/>
</dbReference>
<dbReference type="SMART" id="SM00606">
    <property type="entry name" value="CBD_IV"/>
    <property type="match status" value="1"/>
</dbReference>
<dbReference type="InterPro" id="IPR006584">
    <property type="entry name" value="Cellulose-bd_IV"/>
</dbReference>
<dbReference type="CDD" id="cd04080">
    <property type="entry name" value="CBM6_cellulase-like"/>
    <property type="match status" value="1"/>
</dbReference>
<reference evidence="5 6" key="1">
    <citation type="journal article" date="2015" name="Genome Announc.">
        <title>Draft Genome Sequences of Marine Isolates of Thalassomonas viridans and Thalassomonas actiniarum.</title>
        <authorList>
            <person name="Olonade I."/>
            <person name="van Zyl L.J."/>
            <person name="Trindade M."/>
        </authorList>
    </citation>
    <scope>NUCLEOTIDE SEQUENCE [LARGE SCALE GENOMIC DNA]</scope>
    <source>
        <strain evidence="5 6">A5K-106</strain>
    </source>
</reference>
<sequence>MKVNKLFIALCLSANSYALYAGGPIEPVMVTIPAGSFEMGSMDYNNAQPLHKVDMPEFSMGKYEVTVNEFRQFIRATSYPASQECRHELNGWFRPGSKGNWETNALNTSEYQPVVCITWQDANAYVKWLAKETGKPYRLPSEAEWEYAARAGTKTNYYFGDDSDNTLVCDYENTGDLSGENILQRDSNTSYYNWTGEIADCADHSGYASIVGMYKANPFGLHDMVSNIREMLADCYSGDYSKASSDGSANLEGSCESRAIRGSSWHWSHWPLVQRNSFPEDFAGGVDGFRLALDGKAPKLSKASKRFLARLTFAQEQEQKRRDIQPKFPQALTNVTLQQTGDAVTISWDKSKESDVESYRVYRNEIAGGMFKLLASNLTQTSYTDSNVSPYKYDYTVVAVRYHKQGHYSEPVSTKAGWVNVPGRVEAQWASDYSGSELTQTSDIDGGYNFTGVGGISDNASLKYQVEVAKAGLYQLEYRVASPRDTKGFELYANDEKAGVNQVVKTGGYHEWQTQQGKAVYLKKGKNTVTVKSLDNNWKLNWLTLKQG</sequence>
<keyword evidence="6" id="KW-1185">Reference proteome</keyword>
<dbReference type="InterPro" id="IPR005532">
    <property type="entry name" value="SUMF_dom"/>
</dbReference>
<dbReference type="EMBL" id="CP059736">
    <property type="protein sequence ID" value="WDE02613.1"/>
    <property type="molecule type" value="Genomic_DNA"/>
</dbReference>
<feature type="signal peptide" evidence="2">
    <location>
        <begin position="1"/>
        <end position="21"/>
    </location>
</feature>
<dbReference type="SUPFAM" id="SSF49785">
    <property type="entry name" value="Galactose-binding domain-like"/>
    <property type="match status" value="1"/>
</dbReference>
<reference evidence="5 6" key="2">
    <citation type="journal article" date="2022" name="Mar. Drugs">
        <title>Bioassay-Guided Fractionation Leads to the Detection of Cholic Acid Generated by the Rare Thalassomonas sp.</title>
        <authorList>
            <person name="Pheiffer F."/>
            <person name="Schneider Y.K."/>
            <person name="Hansen E.H."/>
            <person name="Andersen J.H."/>
            <person name="Isaksson J."/>
            <person name="Busche T."/>
            <person name="R C."/>
            <person name="Kalinowski J."/>
            <person name="Zyl L.V."/>
            <person name="Trindade M."/>
        </authorList>
    </citation>
    <scope>NUCLEOTIDE SEQUENCE [LARGE SCALE GENOMIC DNA]</scope>
    <source>
        <strain evidence="5 6">A5K-106</strain>
    </source>
</reference>
<dbReference type="Pfam" id="PF03422">
    <property type="entry name" value="CBM_6"/>
    <property type="match status" value="1"/>
</dbReference>
<evidence type="ECO:0000259" key="4">
    <source>
        <dbReference type="PROSITE" id="PS51175"/>
    </source>
</evidence>
<evidence type="ECO:0000259" key="3">
    <source>
        <dbReference type="PROSITE" id="PS50853"/>
    </source>
</evidence>
<dbReference type="InterPro" id="IPR013783">
    <property type="entry name" value="Ig-like_fold"/>
</dbReference>
<feature type="chain" id="PRO_5042139661" evidence="2">
    <location>
        <begin position="22"/>
        <end position="548"/>
    </location>
</feature>
<dbReference type="PANTHER" id="PTHR23150">
    <property type="entry name" value="SULFATASE MODIFYING FACTOR 1, 2"/>
    <property type="match status" value="1"/>
</dbReference>
<dbReference type="RefSeq" id="WP_044835596.1">
    <property type="nucleotide sequence ID" value="NZ_CP059736.1"/>
</dbReference>
<evidence type="ECO:0000313" key="5">
    <source>
        <dbReference type="EMBL" id="WDE02613.1"/>
    </source>
</evidence>
<evidence type="ECO:0000256" key="2">
    <source>
        <dbReference type="SAM" id="SignalP"/>
    </source>
</evidence>
<dbReference type="KEGG" id="tact:SG35_029865"/>
<dbReference type="PROSITE" id="PS51175">
    <property type="entry name" value="CBM6"/>
    <property type="match status" value="1"/>
</dbReference>
<proteinExistence type="predicted"/>
<dbReference type="Gene3D" id="2.60.120.260">
    <property type="entry name" value="Galactose-binding domain-like"/>
    <property type="match status" value="1"/>
</dbReference>
<dbReference type="SUPFAM" id="SSF56436">
    <property type="entry name" value="C-type lectin-like"/>
    <property type="match status" value="1"/>
</dbReference>
<dbReference type="InterPro" id="IPR051043">
    <property type="entry name" value="Sulfatase_Mod_Factor_Kinase"/>
</dbReference>
<dbReference type="GO" id="GO:0120147">
    <property type="term" value="F:formylglycine-generating oxidase activity"/>
    <property type="evidence" value="ECO:0007669"/>
    <property type="project" value="TreeGrafter"/>
</dbReference>
<dbReference type="PANTHER" id="PTHR23150:SF35">
    <property type="entry name" value="BLL6746 PROTEIN"/>
    <property type="match status" value="1"/>
</dbReference>
<dbReference type="Pfam" id="PF00041">
    <property type="entry name" value="fn3"/>
    <property type="match status" value="1"/>
</dbReference>
<dbReference type="InterPro" id="IPR042095">
    <property type="entry name" value="SUMF_sf"/>
</dbReference>
<dbReference type="InterPro" id="IPR003961">
    <property type="entry name" value="FN3_dom"/>
</dbReference>
<feature type="domain" description="CBM6" evidence="4">
    <location>
        <begin position="423"/>
        <end position="546"/>
    </location>
</feature>
<dbReference type="PROSITE" id="PS50853">
    <property type="entry name" value="FN3"/>
    <property type="match status" value="1"/>
</dbReference>
<keyword evidence="1 2" id="KW-0732">Signal</keyword>
<dbReference type="InterPro" id="IPR016187">
    <property type="entry name" value="CTDL_fold"/>
</dbReference>
<name>A0AAE9YXB3_9GAMM</name>
<dbReference type="Proteomes" id="UP000032568">
    <property type="component" value="Chromosome pTact"/>
</dbReference>
<accession>A0AAE9YXB3</accession>
<dbReference type="Gene3D" id="3.90.1580.10">
    <property type="entry name" value="paralog of FGE (formylglycine-generating enzyme)"/>
    <property type="match status" value="1"/>
</dbReference>
<dbReference type="InterPro" id="IPR005084">
    <property type="entry name" value="CBM6"/>
</dbReference>
<evidence type="ECO:0000313" key="6">
    <source>
        <dbReference type="Proteomes" id="UP000032568"/>
    </source>
</evidence>
<evidence type="ECO:0000256" key="1">
    <source>
        <dbReference type="ARBA" id="ARBA00022729"/>
    </source>
</evidence>
<dbReference type="CDD" id="cd00063">
    <property type="entry name" value="FN3"/>
    <property type="match status" value="1"/>
</dbReference>
<protein>
    <submittedName>
        <fullName evidence="5">SUMF1/EgtB/PvdO family nonheme iron enzyme</fullName>
    </submittedName>
</protein>